<evidence type="ECO:0000256" key="12">
    <source>
        <dbReference type="ARBA" id="ARBA00023157"/>
    </source>
</evidence>
<evidence type="ECO:0000256" key="4">
    <source>
        <dbReference type="ARBA" id="ARBA00022490"/>
    </source>
</evidence>
<dbReference type="GO" id="GO:0046872">
    <property type="term" value="F:metal ion binding"/>
    <property type="evidence" value="ECO:0007669"/>
    <property type="project" value="UniProtKB-KW"/>
</dbReference>
<feature type="binding site" evidence="13">
    <location>
        <position position="226"/>
    </location>
    <ligand>
        <name>S-adenosyl-L-methionine</name>
        <dbReference type="ChEBI" id="CHEBI:59789"/>
    </ligand>
</feature>
<dbReference type="EC" id="2.1.1.192" evidence="13"/>
<comment type="cofactor">
    <cofactor evidence="13">
        <name>[4Fe-4S] cluster</name>
        <dbReference type="ChEBI" id="CHEBI:49883"/>
    </cofactor>
    <text evidence="13">Binds 1 [4Fe-4S] cluster. The cluster is coordinated with 3 cysteines and an exchangeable S-adenosyl-L-methionine.</text>
</comment>
<dbReference type="InterPro" id="IPR004383">
    <property type="entry name" value="rRNA_lsu_MTrfase_RlmN/Cfr"/>
</dbReference>
<dbReference type="InterPro" id="IPR058240">
    <property type="entry name" value="rSAM_sf"/>
</dbReference>
<feature type="region of interest" description="Disordered" evidence="14">
    <location>
        <begin position="1"/>
        <end position="26"/>
    </location>
</feature>
<dbReference type="InterPro" id="IPR040072">
    <property type="entry name" value="Methyltransferase_A"/>
</dbReference>
<dbReference type="SFLD" id="SFLDG01062">
    <property type="entry name" value="methyltransferase_(Class_A)"/>
    <property type="match status" value="1"/>
</dbReference>
<evidence type="ECO:0000256" key="5">
    <source>
        <dbReference type="ARBA" id="ARBA00022552"/>
    </source>
</evidence>
<dbReference type="PANTHER" id="PTHR30544">
    <property type="entry name" value="23S RRNA METHYLTRANSFERASE"/>
    <property type="match status" value="1"/>
</dbReference>
<dbReference type="GO" id="GO:0051539">
    <property type="term" value="F:4 iron, 4 sulfur cluster binding"/>
    <property type="evidence" value="ECO:0007669"/>
    <property type="project" value="UniProtKB-UniRule"/>
</dbReference>
<comment type="catalytic activity">
    <reaction evidence="13">
        <text>adenosine(2503) in 23S rRNA + 2 reduced [2Fe-2S]-[ferredoxin] + 2 S-adenosyl-L-methionine = 2-methyladenosine(2503) in 23S rRNA + 5'-deoxyadenosine + L-methionine + 2 oxidized [2Fe-2S]-[ferredoxin] + S-adenosyl-L-homocysteine</text>
        <dbReference type="Rhea" id="RHEA:42916"/>
        <dbReference type="Rhea" id="RHEA-COMP:10000"/>
        <dbReference type="Rhea" id="RHEA-COMP:10001"/>
        <dbReference type="Rhea" id="RHEA-COMP:10152"/>
        <dbReference type="Rhea" id="RHEA-COMP:10282"/>
        <dbReference type="ChEBI" id="CHEBI:17319"/>
        <dbReference type="ChEBI" id="CHEBI:33737"/>
        <dbReference type="ChEBI" id="CHEBI:33738"/>
        <dbReference type="ChEBI" id="CHEBI:57844"/>
        <dbReference type="ChEBI" id="CHEBI:57856"/>
        <dbReference type="ChEBI" id="CHEBI:59789"/>
        <dbReference type="ChEBI" id="CHEBI:74411"/>
        <dbReference type="ChEBI" id="CHEBI:74497"/>
        <dbReference type="EC" id="2.1.1.192"/>
    </reaction>
</comment>
<dbReference type="GO" id="GO:0019843">
    <property type="term" value="F:rRNA binding"/>
    <property type="evidence" value="ECO:0007669"/>
    <property type="project" value="UniProtKB-UniRule"/>
</dbReference>
<dbReference type="InterPro" id="IPR013785">
    <property type="entry name" value="Aldolase_TIM"/>
</dbReference>
<evidence type="ECO:0000256" key="6">
    <source>
        <dbReference type="ARBA" id="ARBA00022603"/>
    </source>
</evidence>
<dbReference type="PIRSF" id="PIRSF006004">
    <property type="entry name" value="CHP00048"/>
    <property type="match status" value="1"/>
</dbReference>
<keyword evidence="8 13" id="KW-0949">S-adenosyl-L-methionine</keyword>
<keyword evidence="12 13" id="KW-1015">Disulfide bond</keyword>
<keyword evidence="3 13" id="KW-0004">4Fe-4S</keyword>
<keyword evidence="5 13" id="KW-0698">rRNA processing</keyword>
<protein>
    <recommendedName>
        <fullName evidence="13">Probable dual-specificity RNA methyltransferase RlmN</fullName>
        <ecNumber evidence="13">2.1.1.192</ecNumber>
    </recommendedName>
    <alternativeName>
        <fullName evidence="13">23S rRNA (adenine(2503)-C(2))-methyltransferase</fullName>
    </alternativeName>
    <alternativeName>
        <fullName evidence="13">23S rRNA m2A2503 methyltransferase</fullName>
    </alternativeName>
    <alternativeName>
        <fullName evidence="13">Ribosomal RNA large subunit methyltransferase N</fullName>
    </alternativeName>
    <alternativeName>
        <fullName evidence="13">tRNA (adenine(37)-C(2))-methyltransferase</fullName>
    </alternativeName>
    <alternativeName>
        <fullName evidence="13">tRNA m2A37 methyltransferase</fullName>
    </alternativeName>
</protein>
<reference evidence="16 17" key="1">
    <citation type="submission" date="2006-04" db="EMBL/GenBank/DDBJ databases">
        <authorList>
            <person name="Nierman W.C."/>
        </authorList>
    </citation>
    <scope>NUCLEOTIDE SEQUENCE [LARGE SCALE GENOMIC DNA]</scope>
    <source>
        <strain evidence="16 17">DW4/3-1</strain>
    </source>
</reference>
<comment type="subcellular location">
    <subcellularLocation>
        <location evidence="1 13">Cytoplasm</location>
    </subcellularLocation>
</comment>
<feature type="binding site" evidence="13">
    <location>
        <position position="148"/>
    </location>
    <ligand>
        <name>[4Fe-4S] cluster</name>
        <dbReference type="ChEBI" id="CHEBI:49883"/>
        <note>4Fe-4S-S-AdoMet</note>
    </ligand>
</feature>
<keyword evidence="7 13" id="KW-0808">Transferase</keyword>
<dbReference type="Pfam" id="PF04055">
    <property type="entry name" value="Radical_SAM"/>
    <property type="match status" value="1"/>
</dbReference>
<feature type="binding site" evidence="13">
    <location>
        <begin position="249"/>
        <end position="251"/>
    </location>
    <ligand>
        <name>S-adenosyl-L-methionine</name>
        <dbReference type="ChEBI" id="CHEBI:59789"/>
    </ligand>
</feature>
<keyword evidence="10 13" id="KW-0408">Iron</keyword>
<feature type="active site" description="S-methylcysteine intermediate" evidence="13">
    <location>
        <position position="368"/>
    </location>
</feature>
<dbReference type="PROSITE" id="PS51918">
    <property type="entry name" value="RADICAL_SAM"/>
    <property type="match status" value="1"/>
</dbReference>
<evidence type="ECO:0000259" key="15">
    <source>
        <dbReference type="PROSITE" id="PS51918"/>
    </source>
</evidence>
<comment type="caution">
    <text evidence="16">The sequence shown here is derived from an EMBL/GenBank/DDBJ whole genome shotgun (WGS) entry which is preliminary data.</text>
</comment>
<dbReference type="Gene3D" id="3.20.20.70">
    <property type="entry name" value="Aldolase class I"/>
    <property type="match status" value="1"/>
</dbReference>
<dbReference type="GO" id="GO:0000049">
    <property type="term" value="F:tRNA binding"/>
    <property type="evidence" value="ECO:0007669"/>
    <property type="project" value="UniProtKB-UniRule"/>
</dbReference>
<comment type="caution">
    <text evidence="13">Lacks conserved residue(s) required for the propagation of feature annotation.</text>
</comment>
<proteinExistence type="inferred from homology"/>
<feature type="domain" description="Radical SAM core" evidence="15">
    <location>
        <begin position="130"/>
        <end position="363"/>
    </location>
</feature>
<dbReference type="SFLD" id="SFLDF00275">
    <property type="entry name" value="adenosine_C2_methyltransferase"/>
    <property type="match status" value="1"/>
</dbReference>
<feature type="binding site" evidence="13">
    <location>
        <position position="144"/>
    </location>
    <ligand>
        <name>[4Fe-4S] cluster</name>
        <dbReference type="ChEBI" id="CHEBI:49883"/>
        <note>4Fe-4S-S-AdoMet</note>
    </ligand>
</feature>
<keyword evidence="11 13" id="KW-0411">Iron-sulfur</keyword>
<feature type="active site" description="Proton acceptor" evidence="13">
    <location>
        <position position="124"/>
    </location>
</feature>
<gene>
    <name evidence="13" type="primary">rlmN</name>
    <name evidence="16" type="ORF">STIAU_3566</name>
</gene>
<dbReference type="InterPro" id="IPR007197">
    <property type="entry name" value="rSAM"/>
</dbReference>
<comment type="miscellaneous">
    <text evidence="13">Reaction proceeds by a ping-pong mechanism involving intermediate methylation of a conserved cysteine residue.</text>
</comment>
<accession>Q08P08</accession>
<evidence type="ECO:0000256" key="10">
    <source>
        <dbReference type="ARBA" id="ARBA00023004"/>
    </source>
</evidence>
<dbReference type="CDD" id="cd01335">
    <property type="entry name" value="Radical_SAM"/>
    <property type="match status" value="1"/>
</dbReference>
<dbReference type="SUPFAM" id="SSF102114">
    <property type="entry name" value="Radical SAM enzymes"/>
    <property type="match status" value="1"/>
</dbReference>
<evidence type="ECO:0000313" key="16">
    <source>
        <dbReference type="EMBL" id="EAU62214.1"/>
    </source>
</evidence>
<dbReference type="InterPro" id="IPR027492">
    <property type="entry name" value="RNA_MTrfase_RlmN"/>
</dbReference>
<dbReference type="GO" id="GO:0070475">
    <property type="term" value="P:rRNA base methylation"/>
    <property type="evidence" value="ECO:0007669"/>
    <property type="project" value="UniProtKB-UniRule"/>
</dbReference>
<organism evidence="16 17">
    <name type="scientific">Stigmatella aurantiaca (strain DW4/3-1)</name>
    <dbReference type="NCBI Taxonomy" id="378806"/>
    <lineage>
        <taxon>Bacteria</taxon>
        <taxon>Pseudomonadati</taxon>
        <taxon>Myxococcota</taxon>
        <taxon>Myxococcia</taxon>
        <taxon>Myxococcales</taxon>
        <taxon>Cystobacterineae</taxon>
        <taxon>Archangiaceae</taxon>
        <taxon>Stigmatella</taxon>
    </lineage>
</organism>
<comment type="similarity">
    <text evidence="2 13">Belongs to the radical SAM superfamily. RlmN family.</text>
</comment>
<name>Q08P08_STIAD</name>
<evidence type="ECO:0000256" key="13">
    <source>
        <dbReference type="HAMAP-Rule" id="MF_01849"/>
    </source>
</evidence>
<dbReference type="Gene3D" id="1.10.150.530">
    <property type="match status" value="1"/>
</dbReference>
<dbReference type="EMBL" id="AAMD01000259">
    <property type="protein sequence ID" value="EAU62214.1"/>
    <property type="molecule type" value="Genomic_DNA"/>
</dbReference>
<dbReference type="GO" id="GO:0030488">
    <property type="term" value="P:tRNA methylation"/>
    <property type="evidence" value="ECO:0007669"/>
    <property type="project" value="UniProtKB-UniRule"/>
</dbReference>
<dbReference type="GO" id="GO:0002935">
    <property type="term" value="F:tRNA (adenine(37)-C2)-methyltransferase activity"/>
    <property type="evidence" value="ECO:0007669"/>
    <property type="project" value="UniProtKB-UniRule"/>
</dbReference>
<dbReference type="FunFam" id="3.20.20.70:FF:000014">
    <property type="entry name" value="Probable dual-specificity RNA methyltransferase RlmN"/>
    <property type="match status" value="1"/>
</dbReference>
<evidence type="ECO:0000256" key="8">
    <source>
        <dbReference type="ARBA" id="ARBA00022691"/>
    </source>
</evidence>
<comment type="catalytic activity">
    <reaction evidence="13">
        <text>adenosine(37) in tRNA + 2 reduced [2Fe-2S]-[ferredoxin] + 2 S-adenosyl-L-methionine = 2-methyladenosine(37) in tRNA + 5'-deoxyadenosine + L-methionine + 2 oxidized [2Fe-2S]-[ferredoxin] + S-adenosyl-L-homocysteine</text>
        <dbReference type="Rhea" id="RHEA:43332"/>
        <dbReference type="Rhea" id="RHEA-COMP:10000"/>
        <dbReference type="Rhea" id="RHEA-COMP:10001"/>
        <dbReference type="Rhea" id="RHEA-COMP:10162"/>
        <dbReference type="Rhea" id="RHEA-COMP:10485"/>
        <dbReference type="ChEBI" id="CHEBI:17319"/>
        <dbReference type="ChEBI" id="CHEBI:33737"/>
        <dbReference type="ChEBI" id="CHEBI:33738"/>
        <dbReference type="ChEBI" id="CHEBI:57844"/>
        <dbReference type="ChEBI" id="CHEBI:57856"/>
        <dbReference type="ChEBI" id="CHEBI:59789"/>
        <dbReference type="ChEBI" id="CHEBI:74411"/>
        <dbReference type="ChEBI" id="CHEBI:74497"/>
        <dbReference type="EC" id="2.1.1.192"/>
    </reaction>
</comment>
<dbReference type="GO" id="GO:0070040">
    <property type="term" value="F:rRNA (adenine(2503)-C2-)-methyltransferase activity"/>
    <property type="evidence" value="ECO:0007669"/>
    <property type="project" value="UniProtKB-UniRule"/>
</dbReference>
<keyword evidence="4 13" id="KW-0963">Cytoplasm</keyword>
<dbReference type="PANTHER" id="PTHR30544:SF5">
    <property type="entry name" value="RADICAL SAM CORE DOMAIN-CONTAINING PROTEIN"/>
    <property type="match status" value="1"/>
</dbReference>
<evidence type="ECO:0000256" key="1">
    <source>
        <dbReference type="ARBA" id="ARBA00004496"/>
    </source>
</evidence>
<evidence type="ECO:0000313" key="17">
    <source>
        <dbReference type="Proteomes" id="UP000032702"/>
    </source>
</evidence>
<evidence type="ECO:0000256" key="11">
    <source>
        <dbReference type="ARBA" id="ARBA00023014"/>
    </source>
</evidence>
<sequence length="384" mass="42131">MQGEQRRSPHSARLPPGVLSLDRAMPPAASPPLVSLHDLSRAALGQRLAEWGYSAFHRDALWEALYRRHVKSLDELEGLVRPELVTRLREHTCLRSPTVHHETFSSDGHTHKLLLRQHDGQTIETVLMRFKGRATVCVSTQAGCAMGCVFCATGQMGLARHLSPGEIVAQVLHVVGLLRQTGETLRNIVLMGMGEPLHNYDATLEAVDILVDPRGLAIGPRFITLSTVGVVPGIRRLADEDRPVQLAVSLHGATDAERAALVPVGKRWPLNELMDACRYYSEKRGRRIFFEWTLIAGQNDTVDQAHTLGQLLKGMEAHVNVIPLNPTVGFGGTPSTPEAVRAFQQVLTSYGLPSTVRQRRGIDIDAGCGQLKAAVERPRRSLPG</sequence>
<dbReference type="HAMAP" id="MF_01849">
    <property type="entry name" value="RNA_methyltr_RlmN"/>
    <property type="match status" value="1"/>
</dbReference>
<feature type="binding site" evidence="13">
    <location>
        <position position="151"/>
    </location>
    <ligand>
        <name>[4Fe-4S] cluster</name>
        <dbReference type="ChEBI" id="CHEBI:49883"/>
        <note>4Fe-4S-S-AdoMet</note>
    </ligand>
</feature>
<evidence type="ECO:0000256" key="9">
    <source>
        <dbReference type="ARBA" id="ARBA00022723"/>
    </source>
</evidence>
<dbReference type="PATRIC" id="fig|378806.16.peg.971"/>
<evidence type="ECO:0000256" key="7">
    <source>
        <dbReference type="ARBA" id="ARBA00022679"/>
    </source>
</evidence>
<evidence type="ECO:0000256" key="14">
    <source>
        <dbReference type="SAM" id="MobiDB-lite"/>
    </source>
</evidence>
<dbReference type="NCBIfam" id="TIGR00048">
    <property type="entry name" value="rRNA_mod_RlmN"/>
    <property type="match status" value="1"/>
</dbReference>
<comment type="function">
    <text evidence="13">Specifically methylates position 2 of adenine 2503 in 23S rRNA and position 2 of adenine 37 in tRNAs.</text>
</comment>
<dbReference type="AlphaFoldDB" id="Q08P08"/>
<dbReference type="GO" id="GO:0005737">
    <property type="term" value="C:cytoplasm"/>
    <property type="evidence" value="ECO:0007669"/>
    <property type="project" value="UniProtKB-SubCell"/>
</dbReference>
<keyword evidence="6 13" id="KW-0489">Methyltransferase</keyword>
<evidence type="ECO:0000256" key="2">
    <source>
        <dbReference type="ARBA" id="ARBA00007544"/>
    </source>
</evidence>
<keyword evidence="13" id="KW-0819">tRNA processing</keyword>
<dbReference type="Proteomes" id="UP000032702">
    <property type="component" value="Unassembled WGS sequence"/>
</dbReference>
<feature type="binding site" evidence="13">
    <location>
        <position position="325"/>
    </location>
    <ligand>
        <name>S-adenosyl-L-methionine</name>
        <dbReference type="ChEBI" id="CHEBI:59789"/>
    </ligand>
</feature>
<evidence type="ECO:0000256" key="3">
    <source>
        <dbReference type="ARBA" id="ARBA00022485"/>
    </source>
</evidence>
<dbReference type="SFLD" id="SFLDS00029">
    <property type="entry name" value="Radical_SAM"/>
    <property type="match status" value="1"/>
</dbReference>
<keyword evidence="9 13" id="KW-0479">Metal-binding</keyword>
<feature type="binding site" evidence="13">
    <location>
        <begin position="194"/>
        <end position="195"/>
    </location>
    <ligand>
        <name>S-adenosyl-L-methionine</name>
        <dbReference type="ChEBI" id="CHEBI:59789"/>
    </ligand>
</feature>